<dbReference type="RefSeq" id="WP_161051516.1">
    <property type="nucleotide sequence ID" value="NZ_WWCR01000025.1"/>
</dbReference>
<evidence type="ECO:0000256" key="1">
    <source>
        <dbReference type="SAM" id="SignalP"/>
    </source>
</evidence>
<protein>
    <recommendedName>
        <fullName evidence="4">DUF4148 domain-containing protein</fullName>
    </recommendedName>
</protein>
<name>A0A7X4H4F7_9BURK</name>
<evidence type="ECO:0000313" key="2">
    <source>
        <dbReference type="EMBL" id="MYM74611.1"/>
    </source>
</evidence>
<feature type="chain" id="PRO_5031139977" description="DUF4148 domain-containing protein" evidence="1">
    <location>
        <begin position="22"/>
        <end position="93"/>
    </location>
</feature>
<proteinExistence type="predicted"/>
<reference evidence="2 3" key="1">
    <citation type="submission" date="2019-12" db="EMBL/GenBank/DDBJ databases">
        <title>Novel species isolated from a subtropical stream in China.</title>
        <authorList>
            <person name="Lu H."/>
        </authorList>
    </citation>
    <scope>NUCLEOTIDE SEQUENCE [LARGE SCALE GENOMIC DNA]</scope>
    <source>
        <strain evidence="2 3">FT134W</strain>
    </source>
</reference>
<gene>
    <name evidence="2" type="ORF">GTP56_20780</name>
</gene>
<keyword evidence="1" id="KW-0732">Signal</keyword>
<accession>A0A7X4H4F7</accession>
<dbReference type="Proteomes" id="UP000469734">
    <property type="component" value="Unassembled WGS sequence"/>
</dbReference>
<feature type="signal peptide" evidence="1">
    <location>
        <begin position="1"/>
        <end position="21"/>
    </location>
</feature>
<evidence type="ECO:0000313" key="3">
    <source>
        <dbReference type="Proteomes" id="UP000469734"/>
    </source>
</evidence>
<dbReference type="AlphaFoldDB" id="A0A7X4H4F7"/>
<organism evidence="2 3">
    <name type="scientific">Duganella margarita</name>
    <dbReference type="NCBI Taxonomy" id="2692170"/>
    <lineage>
        <taxon>Bacteria</taxon>
        <taxon>Pseudomonadati</taxon>
        <taxon>Pseudomonadota</taxon>
        <taxon>Betaproteobacteria</taxon>
        <taxon>Burkholderiales</taxon>
        <taxon>Oxalobacteraceae</taxon>
        <taxon>Telluria group</taxon>
        <taxon>Duganella</taxon>
    </lineage>
</organism>
<evidence type="ECO:0008006" key="4">
    <source>
        <dbReference type="Google" id="ProtNLM"/>
    </source>
</evidence>
<sequence>MHRIKIQLAGLLMCLMASSQAEDLTKAEQHDWIERDWEIRYLLFVGPEKDRAKDYREAEQMNARAARKGSTYPLAVHLHRVHGAAFGQQHLAE</sequence>
<dbReference type="EMBL" id="WWCR01000025">
    <property type="protein sequence ID" value="MYM74611.1"/>
    <property type="molecule type" value="Genomic_DNA"/>
</dbReference>
<comment type="caution">
    <text evidence="2">The sequence shown here is derived from an EMBL/GenBank/DDBJ whole genome shotgun (WGS) entry which is preliminary data.</text>
</comment>